<dbReference type="SUPFAM" id="SSF54523">
    <property type="entry name" value="Pili subunits"/>
    <property type="match status" value="1"/>
</dbReference>
<dbReference type="RefSeq" id="WP_117453604.1">
    <property type="nucleotide sequence ID" value="NZ_JAKVPQ010000010.1"/>
</dbReference>
<evidence type="ECO:0000256" key="6">
    <source>
        <dbReference type="SAM" id="Phobius"/>
    </source>
</evidence>
<evidence type="ECO:0000313" key="8">
    <source>
        <dbReference type="Proteomes" id="UP001202402"/>
    </source>
</evidence>
<feature type="transmembrane region" description="Helical" evidence="6">
    <location>
        <begin position="12"/>
        <end position="38"/>
    </location>
</feature>
<dbReference type="PANTHER" id="PTHR30093">
    <property type="entry name" value="GENERAL SECRETION PATHWAY PROTEIN G"/>
    <property type="match status" value="1"/>
</dbReference>
<accession>A0ABS9R8Q3</accession>
<reference evidence="7 8" key="1">
    <citation type="submission" date="2022-02" db="EMBL/GenBank/DDBJ databases">
        <title>Genome of Erysipelotrichaceae sp. nov. NSJ-176 isolated from human feces.</title>
        <authorList>
            <person name="Abdugheni R."/>
        </authorList>
    </citation>
    <scope>NUCLEOTIDE SEQUENCE [LARGE SCALE GENOMIC DNA]</scope>
    <source>
        <strain evidence="7 8">NSJ-176</strain>
    </source>
</reference>
<keyword evidence="5 6" id="KW-0472">Membrane</keyword>
<evidence type="ECO:0000256" key="3">
    <source>
        <dbReference type="ARBA" id="ARBA00022692"/>
    </source>
</evidence>
<evidence type="ECO:0000256" key="5">
    <source>
        <dbReference type="ARBA" id="ARBA00023136"/>
    </source>
</evidence>
<keyword evidence="3 6" id="KW-0812">Transmembrane</keyword>
<protein>
    <submittedName>
        <fullName evidence="7">Prepilin-type N-terminal cleavage/methylation domain-containing protein</fullName>
    </submittedName>
</protein>
<comment type="subcellular location">
    <subcellularLocation>
        <location evidence="1">Membrane</location>
        <topology evidence="1">Single-pass membrane protein</topology>
    </subcellularLocation>
</comment>
<keyword evidence="2" id="KW-0488">Methylation</keyword>
<name>A0ABS9R8Q3_9FIRM</name>
<comment type="caution">
    <text evidence="7">The sequence shown here is derived from an EMBL/GenBank/DDBJ whole genome shotgun (WGS) entry which is preliminary data.</text>
</comment>
<dbReference type="InterPro" id="IPR045584">
    <property type="entry name" value="Pilin-like"/>
</dbReference>
<evidence type="ECO:0000256" key="1">
    <source>
        <dbReference type="ARBA" id="ARBA00004167"/>
    </source>
</evidence>
<organism evidence="7 8">
    <name type="scientific">Amedibacillus hominis</name>
    <dbReference type="NCBI Taxonomy" id="2897776"/>
    <lineage>
        <taxon>Bacteria</taxon>
        <taxon>Bacillati</taxon>
        <taxon>Bacillota</taxon>
        <taxon>Erysipelotrichia</taxon>
        <taxon>Erysipelotrichales</taxon>
        <taxon>Erysipelotrichaceae</taxon>
        <taxon>Amedibacillus</taxon>
    </lineage>
</organism>
<keyword evidence="4 6" id="KW-1133">Transmembrane helix</keyword>
<gene>
    <name evidence="7" type="ORF">LQE99_13030</name>
</gene>
<dbReference type="Proteomes" id="UP001202402">
    <property type="component" value="Unassembled WGS sequence"/>
</dbReference>
<evidence type="ECO:0000313" key="7">
    <source>
        <dbReference type="EMBL" id="MCH4286046.1"/>
    </source>
</evidence>
<evidence type="ECO:0000256" key="2">
    <source>
        <dbReference type="ARBA" id="ARBA00022481"/>
    </source>
</evidence>
<dbReference type="Pfam" id="PF07963">
    <property type="entry name" value="N_methyl"/>
    <property type="match status" value="1"/>
</dbReference>
<dbReference type="InterPro" id="IPR012902">
    <property type="entry name" value="N_methyl_site"/>
</dbReference>
<dbReference type="NCBIfam" id="TIGR02532">
    <property type="entry name" value="IV_pilin_GFxxxE"/>
    <property type="match status" value="1"/>
</dbReference>
<keyword evidence="8" id="KW-1185">Reference proteome</keyword>
<dbReference type="Gene3D" id="3.30.700.10">
    <property type="entry name" value="Glycoprotein, Type 4 Pilin"/>
    <property type="match status" value="1"/>
</dbReference>
<proteinExistence type="predicted"/>
<evidence type="ECO:0000256" key="4">
    <source>
        <dbReference type="ARBA" id="ARBA00022989"/>
    </source>
</evidence>
<sequence>MLRNKKRNDGFTLVEIIVVLLIIGILLAITIPSIMGYVKKAEDAKYQAQVRPMFLEAQSYAIEMFGKYGLEGKPIEGTTNNTETTKLITSELIKKFKENDIDGYKLQSLSIYYDGLNKESTVDPKRDIYNHDISKIGFCFINAETNESFYVVMISNDEIKLFHDYGPELQDQTSKWYCDFF</sequence>
<dbReference type="PANTHER" id="PTHR30093:SF44">
    <property type="entry name" value="TYPE II SECRETION SYSTEM CORE PROTEIN G"/>
    <property type="match status" value="1"/>
</dbReference>
<dbReference type="EMBL" id="JAKVPQ010000010">
    <property type="protein sequence ID" value="MCH4286046.1"/>
    <property type="molecule type" value="Genomic_DNA"/>
</dbReference>